<sequence>MDFHWFLIARHHRSFKLPPFFDSSNSGNFCYNLGEEGVYIQYINHLRISCISCGIMGSLGNKRSTEQHKVMGAIVEHLTNITKEIQSATLEINESTKELHSSLNAFIND</sequence>
<protein>
    <submittedName>
        <fullName evidence="1">Uncharacterized protein</fullName>
    </submittedName>
</protein>
<proteinExistence type="predicted"/>
<reference evidence="1" key="1">
    <citation type="journal article" date="2019" name="Science">
        <title>Mutation of a bHLH transcription factor allowed almond domestication.</title>
        <authorList>
            <person name="Sanchez-Perez R."/>
            <person name="Pavan S."/>
            <person name="Mazzeo R."/>
            <person name="Moldovan C."/>
            <person name="Aiese Cigliano R."/>
            <person name="Del Cueto J."/>
            <person name="Ricciardi F."/>
            <person name="Lotti C."/>
            <person name="Ricciardi L."/>
            <person name="Dicenta F."/>
            <person name="Lopez-Marques R.L."/>
            <person name="Lindberg Moller B."/>
        </authorList>
    </citation>
    <scope>NUCLEOTIDE SEQUENCE</scope>
</reference>
<evidence type="ECO:0000313" key="1">
    <source>
        <dbReference type="EMBL" id="BBG96756.1"/>
    </source>
</evidence>
<accession>A0A4Y1QY14</accession>
<organism evidence="1">
    <name type="scientific">Prunus dulcis</name>
    <name type="common">Almond</name>
    <name type="synonym">Amygdalus dulcis</name>
    <dbReference type="NCBI Taxonomy" id="3755"/>
    <lineage>
        <taxon>Eukaryota</taxon>
        <taxon>Viridiplantae</taxon>
        <taxon>Streptophyta</taxon>
        <taxon>Embryophyta</taxon>
        <taxon>Tracheophyta</taxon>
        <taxon>Spermatophyta</taxon>
        <taxon>Magnoliopsida</taxon>
        <taxon>eudicotyledons</taxon>
        <taxon>Gunneridae</taxon>
        <taxon>Pentapetalae</taxon>
        <taxon>rosids</taxon>
        <taxon>fabids</taxon>
        <taxon>Rosales</taxon>
        <taxon>Rosaceae</taxon>
        <taxon>Amygdaloideae</taxon>
        <taxon>Amygdaleae</taxon>
        <taxon>Prunus</taxon>
    </lineage>
</organism>
<dbReference type="AlphaFoldDB" id="A0A4Y1QY14"/>
<gene>
    <name evidence="1" type="ORF">Prudu_005656</name>
</gene>
<dbReference type="EMBL" id="AP019298">
    <property type="protein sequence ID" value="BBG96756.1"/>
    <property type="molecule type" value="Genomic_DNA"/>
</dbReference>
<name>A0A4Y1QY14_PRUDU</name>